<keyword evidence="1" id="KW-1133">Transmembrane helix</keyword>
<keyword evidence="1" id="KW-0812">Transmembrane</keyword>
<sequence length="83" mass="9309">MAMANIGIVNALIRITFGLTMLAWATAKMTRRPWCTSYLIIAMLAAMKVGEGITRFCPMTALLENYRREQATRIKEDATINPT</sequence>
<dbReference type="EMBL" id="BAWO01000024">
    <property type="protein sequence ID" value="GAJ39699.1"/>
    <property type="molecule type" value="Genomic_DNA"/>
</dbReference>
<dbReference type="InterPro" id="IPR021309">
    <property type="entry name" value="YgaP-like_TM"/>
</dbReference>
<name>A0A023DEH4_9BACL</name>
<evidence type="ECO:0000313" key="4">
    <source>
        <dbReference type="Proteomes" id="UP000023561"/>
    </source>
</evidence>
<feature type="domain" description="Inner membrane protein YgaP-like transmembrane" evidence="2">
    <location>
        <begin position="3"/>
        <end position="68"/>
    </location>
</feature>
<accession>A0A023DEH4</accession>
<evidence type="ECO:0000259" key="2">
    <source>
        <dbReference type="Pfam" id="PF11127"/>
    </source>
</evidence>
<gene>
    <name evidence="3" type="ORF">GCA01S_024_00650</name>
</gene>
<keyword evidence="1" id="KW-0472">Membrane</keyword>
<protein>
    <recommendedName>
        <fullName evidence="2">Inner membrane protein YgaP-like transmembrane domain-containing protein</fullName>
    </recommendedName>
</protein>
<evidence type="ECO:0000313" key="3">
    <source>
        <dbReference type="EMBL" id="GAJ39699.1"/>
    </source>
</evidence>
<organism evidence="3 4">
    <name type="scientific">Parageobacillus caldoxylosilyticus NBRC 107762</name>
    <dbReference type="NCBI Taxonomy" id="1220594"/>
    <lineage>
        <taxon>Bacteria</taxon>
        <taxon>Bacillati</taxon>
        <taxon>Bacillota</taxon>
        <taxon>Bacilli</taxon>
        <taxon>Bacillales</taxon>
        <taxon>Anoxybacillaceae</taxon>
        <taxon>Saccharococcus</taxon>
    </lineage>
</organism>
<proteinExistence type="predicted"/>
<dbReference type="Proteomes" id="UP000023561">
    <property type="component" value="Unassembled WGS sequence"/>
</dbReference>
<reference evidence="3 4" key="1">
    <citation type="submission" date="2014-04" db="EMBL/GenBank/DDBJ databases">
        <title>Whole genome shotgun sequence of Geobacillus caldoxylosilyticus NBRC 107762.</title>
        <authorList>
            <person name="Hosoyama A."/>
            <person name="Hosoyama Y."/>
            <person name="Katano-Makiyama Y."/>
            <person name="Tsuchikane K."/>
            <person name="Ohji S."/>
            <person name="Ichikawa N."/>
            <person name="Yamazoe A."/>
            <person name="Fujita N."/>
        </authorList>
    </citation>
    <scope>NUCLEOTIDE SEQUENCE [LARGE SCALE GENOMIC DNA]</scope>
    <source>
        <strain evidence="3 4">NBRC 107762</strain>
    </source>
</reference>
<evidence type="ECO:0000256" key="1">
    <source>
        <dbReference type="SAM" id="Phobius"/>
    </source>
</evidence>
<dbReference type="Pfam" id="PF11127">
    <property type="entry name" value="YgaP-like_TM"/>
    <property type="match status" value="1"/>
</dbReference>
<comment type="caution">
    <text evidence="3">The sequence shown here is derived from an EMBL/GenBank/DDBJ whole genome shotgun (WGS) entry which is preliminary data.</text>
</comment>
<feature type="transmembrane region" description="Helical" evidence="1">
    <location>
        <begin position="6"/>
        <end position="27"/>
    </location>
</feature>
<dbReference type="AlphaFoldDB" id="A0A023DEH4"/>
<keyword evidence="4" id="KW-1185">Reference proteome</keyword>